<comment type="caution">
    <text evidence="1">The sequence shown here is derived from an EMBL/GenBank/DDBJ whole genome shotgun (WGS) entry which is preliminary data.</text>
</comment>
<proteinExistence type="predicted"/>
<protein>
    <submittedName>
        <fullName evidence="1">Uncharacterized protein</fullName>
    </submittedName>
</protein>
<dbReference type="Proteomes" id="UP001290462">
    <property type="component" value="Unassembled WGS sequence"/>
</dbReference>
<accession>A0AAW9JZB9</accession>
<sequence length="97" mass="10801">MTLNELIRRTTQSQRARIVRFSVAKGLARSGNESIIIEGCNVLKAITGITTMQYAHVSELDAFLNFSNNPVHAHYKNGTSVADDLLNGKSIYNRSYK</sequence>
<dbReference type="AlphaFoldDB" id="A0AAW9JZB9"/>
<evidence type="ECO:0000313" key="1">
    <source>
        <dbReference type="EMBL" id="MDZ5758955.1"/>
    </source>
</evidence>
<organism evidence="1 2">
    <name type="scientific">Carnobacterium maltaromaticum</name>
    <name type="common">Carnobacterium piscicola</name>
    <dbReference type="NCBI Taxonomy" id="2751"/>
    <lineage>
        <taxon>Bacteria</taxon>
        <taxon>Bacillati</taxon>
        <taxon>Bacillota</taxon>
        <taxon>Bacilli</taxon>
        <taxon>Lactobacillales</taxon>
        <taxon>Carnobacteriaceae</taxon>
        <taxon>Carnobacterium</taxon>
    </lineage>
</organism>
<evidence type="ECO:0000313" key="2">
    <source>
        <dbReference type="Proteomes" id="UP001290462"/>
    </source>
</evidence>
<gene>
    <name evidence="1" type="ORF">RAK27_09835</name>
</gene>
<dbReference type="RefSeq" id="WP_322808979.1">
    <property type="nucleotide sequence ID" value="NZ_JAVBVO010000003.1"/>
</dbReference>
<reference evidence="1" key="1">
    <citation type="submission" date="2023-08" db="EMBL/GenBank/DDBJ databases">
        <title>Genomic characterization of piscicolin 126 produced by Carnobacterium maltaromaticum CM22 strain isolated from salmon (Salmo salar).</title>
        <authorList>
            <person name="Gonzalez-Gragera E."/>
            <person name="Garcia-Lopez J.D."/>
            <person name="Teso-Perez C."/>
            <person name="Gimenez-Hernandez I."/>
            <person name="Peralta-Sanchez J.M."/>
            <person name="Valdivia E."/>
            <person name="Montalban-Lopez M."/>
            <person name="Martin-Platero A.M."/>
            <person name="Banos A."/>
            <person name="Martinez-Bueno M."/>
        </authorList>
    </citation>
    <scope>NUCLEOTIDE SEQUENCE</scope>
    <source>
        <strain evidence="1">CM22</strain>
    </source>
</reference>
<dbReference type="EMBL" id="JAVBVO010000003">
    <property type="protein sequence ID" value="MDZ5758955.1"/>
    <property type="molecule type" value="Genomic_DNA"/>
</dbReference>
<name>A0AAW9JZB9_CARML</name>